<dbReference type="Proteomes" id="UP000187404">
    <property type="component" value="Unassembled WGS sequence"/>
</dbReference>
<reference evidence="4 5" key="1">
    <citation type="journal article" date="2016" name="Appl. Environ. Microbiol.">
        <title>Function and Phylogeny of Bacterial Butyryl Coenzyme A:Acetate Transferases and Their Diversity in the Proximal Colon of Swine.</title>
        <authorList>
            <person name="Trachsel J."/>
            <person name="Bayles D.O."/>
            <person name="Looft T."/>
            <person name="Levine U.Y."/>
            <person name="Allen H.K."/>
        </authorList>
    </citation>
    <scope>NUCLEOTIDE SEQUENCE [LARGE SCALE GENOMIC DNA]</scope>
    <source>
        <strain evidence="4 5">68-3-10</strain>
    </source>
</reference>
<dbReference type="RefSeq" id="WP_075712279.1">
    <property type="nucleotide sequence ID" value="NZ_MJIE01000001.1"/>
</dbReference>
<comment type="caution">
    <text evidence="4">The sequence shown here is derived from an EMBL/GenBank/DDBJ whole genome shotgun (WGS) entry which is preliminary data.</text>
</comment>
<name>A0A1Q9JGH3_9FIRM</name>
<sequence length="391" mass="42937">MTDKEMRALSIEEIEDRLGEIKDEFDQLITEIQSDDAGDDPEEKGADVDTLEERAEELIAEKRSLQEILSEKKAEAEKRDRVKKVKERKIPVDKIEEKGKDMDEREKRAKEFRESGRMEIRQLLATGKIATPREVGGIGDIAPSETGIVDDVNAITLTGTGTYRAAYKKTEAAADDVTDGATVGGTASTYDYVDINPEEWGVLDEISQQVAKMTPLDYQAAIANSAVRALRVKASAKIVAAIEASTLTEKVTAALDQDYLRTLTLGFHAIPGKGNVCLYIGQEDIATLSKVRGTGEKRPLYEFEFDTDTTTSGVIKEGGLATRFRVLPNLAKGKQLFGQPGAIDMPMWGDYSVETDKGGDYFKRNMIGIRGLQTAGADLVCYHGIQIVSQE</sequence>
<accession>A0A1Q9JGH3</accession>
<dbReference type="InterPro" id="IPR024455">
    <property type="entry name" value="Phage_capsid"/>
</dbReference>
<proteinExistence type="predicted"/>
<evidence type="ECO:0000256" key="2">
    <source>
        <dbReference type="SAM" id="Coils"/>
    </source>
</evidence>
<keyword evidence="2" id="KW-0175">Coiled coil</keyword>
<evidence type="ECO:0000259" key="3">
    <source>
        <dbReference type="Pfam" id="PF05065"/>
    </source>
</evidence>
<dbReference type="NCBIfam" id="TIGR01554">
    <property type="entry name" value="major_cap_HK97"/>
    <property type="match status" value="1"/>
</dbReference>
<dbReference type="InterPro" id="IPR054612">
    <property type="entry name" value="Phage_capsid-like_C"/>
</dbReference>
<dbReference type="AlphaFoldDB" id="A0A1Q9JGH3"/>
<keyword evidence="5" id="KW-1185">Reference proteome</keyword>
<dbReference type="EMBL" id="MJIE01000001">
    <property type="protein sequence ID" value="OLR55285.1"/>
    <property type="molecule type" value="Genomic_DNA"/>
</dbReference>
<comment type="subcellular location">
    <subcellularLocation>
        <location evidence="1">Virion</location>
    </subcellularLocation>
</comment>
<evidence type="ECO:0000313" key="5">
    <source>
        <dbReference type="Proteomes" id="UP000187404"/>
    </source>
</evidence>
<evidence type="ECO:0000313" key="4">
    <source>
        <dbReference type="EMBL" id="OLR55285.1"/>
    </source>
</evidence>
<feature type="domain" description="Phage capsid-like C-terminal" evidence="3">
    <location>
        <begin position="145"/>
        <end position="387"/>
    </location>
</feature>
<dbReference type="STRING" id="1261640.BHK98_03910"/>
<dbReference type="SUPFAM" id="SSF56563">
    <property type="entry name" value="Major capsid protein gp5"/>
    <property type="match status" value="1"/>
</dbReference>
<protein>
    <recommendedName>
        <fullName evidence="3">Phage capsid-like C-terminal domain-containing protein</fullName>
    </recommendedName>
</protein>
<gene>
    <name evidence="4" type="ORF">BHK98_03910</name>
</gene>
<evidence type="ECO:0000256" key="1">
    <source>
        <dbReference type="ARBA" id="ARBA00004328"/>
    </source>
</evidence>
<dbReference type="Pfam" id="PF05065">
    <property type="entry name" value="Phage_capsid"/>
    <property type="match status" value="1"/>
</dbReference>
<feature type="coiled-coil region" evidence="2">
    <location>
        <begin position="11"/>
        <end position="79"/>
    </location>
</feature>
<organism evidence="4 5">
    <name type="scientific">Hornefia porci</name>
    <dbReference type="NCBI Taxonomy" id="2652292"/>
    <lineage>
        <taxon>Bacteria</taxon>
        <taxon>Bacillati</taxon>
        <taxon>Bacillota</taxon>
        <taxon>Clostridia</taxon>
        <taxon>Peptostreptococcales</taxon>
        <taxon>Anaerovoracaceae</taxon>
        <taxon>Hornefia</taxon>
    </lineage>
</organism>
<dbReference type="OrthoDB" id="2082319at2"/>